<evidence type="ECO:0000259" key="2">
    <source>
        <dbReference type="Pfam" id="PF25989"/>
    </source>
</evidence>
<dbReference type="Gene3D" id="2.40.420.20">
    <property type="match status" value="1"/>
</dbReference>
<dbReference type="PANTHER" id="PTHR30469:SF15">
    <property type="entry name" value="HLYD FAMILY OF SECRETION PROTEINS"/>
    <property type="match status" value="1"/>
</dbReference>
<feature type="domain" description="YknX-like C-terminal permuted SH3-like" evidence="2">
    <location>
        <begin position="251"/>
        <end position="316"/>
    </location>
</feature>
<dbReference type="InterPro" id="IPR058637">
    <property type="entry name" value="YknX-like_C"/>
</dbReference>
<sequence>MKKVFLLIFILTVYSSAYGIEVKIGYPKACTSYETIKVYGKVETTQNITILAPTNGIIRVNSNFSTVKSGQLIAQIYPPKLSRQIEYAKANVEAAYSNLQSTIKLKNTQIATSQELEKAKMLYYQAKNNLEQLNAQYEQSKIYAPFTGSLEFLVPNKSTVALNQPIATLTGNNNLWIKAYVAPDYIDKLKISQTVYYFLNNSKCFGTIAQISPSTDSSGLAPIFINTNNKALIAGQWVNLEIPINKSNGVLVPKSSIFTKGSETYIYVVVDGVAHEKQVKLINVSNNTACISAYITNNEPIVTNGVERLKNNIKVKIIK</sequence>
<dbReference type="Gene3D" id="2.40.50.100">
    <property type="match status" value="1"/>
</dbReference>
<reference evidence="3" key="1">
    <citation type="journal article" date="2020" name="mSystems">
        <title>Genome- and Community-Level Interaction Insights into Carbon Utilization and Element Cycling Functions of Hydrothermarchaeota in Hydrothermal Sediment.</title>
        <authorList>
            <person name="Zhou Z."/>
            <person name="Liu Y."/>
            <person name="Xu W."/>
            <person name="Pan J."/>
            <person name="Luo Z.H."/>
            <person name="Li M."/>
        </authorList>
    </citation>
    <scope>NUCLEOTIDE SEQUENCE [LARGE SCALE GENOMIC DNA]</scope>
    <source>
        <strain evidence="3">SpSt-972</strain>
    </source>
</reference>
<dbReference type="Gene3D" id="2.40.30.170">
    <property type="match status" value="1"/>
</dbReference>
<dbReference type="GO" id="GO:1990281">
    <property type="term" value="C:efflux pump complex"/>
    <property type="evidence" value="ECO:0007669"/>
    <property type="project" value="TreeGrafter"/>
</dbReference>
<protein>
    <submittedName>
        <fullName evidence="3">Efflux RND transporter periplasmic adaptor subunit</fullName>
    </submittedName>
</protein>
<dbReference type="Pfam" id="PF25989">
    <property type="entry name" value="YknX_C"/>
    <property type="match status" value="1"/>
</dbReference>
<proteinExistence type="inferred from homology"/>
<dbReference type="PANTHER" id="PTHR30469">
    <property type="entry name" value="MULTIDRUG RESISTANCE PROTEIN MDTA"/>
    <property type="match status" value="1"/>
</dbReference>
<dbReference type="NCBIfam" id="TIGR01730">
    <property type="entry name" value="RND_mfp"/>
    <property type="match status" value="1"/>
</dbReference>
<dbReference type="EMBL" id="DTPL01000023">
    <property type="protein sequence ID" value="HGA37260.1"/>
    <property type="molecule type" value="Genomic_DNA"/>
</dbReference>
<evidence type="ECO:0000256" key="1">
    <source>
        <dbReference type="ARBA" id="ARBA00009477"/>
    </source>
</evidence>
<comment type="caution">
    <text evidence="3">The sequence shown here is derived from an EMBL/GenBank/DDBJ whole genome shotgun (WGS) entry which is preliminary data.</text>
</comment>
<gene>
    <name evidence="3" type="ORF">ENX80_00360</name>
</gene>
<dbReference type="GO" id="GO:0015562">
    <property type="term" value="F:efflux transmembrane transporter activity"/>
    <property type="evidence" value="ECO:0007669"/>
    <property type="project" value="TreeGrafter"/>
</dbReference>
<comment type="similarity">
    <text evidence="1">Belongs to the membrane fusion protein (MFP) (TC 8.A.1) family.</text>
</comment>
<evidence type="ECO:0000313" key="3">
    <source>
        <dbReference type="EMBL" id="HGA37260.1"/>
    </source>
</evidence>
<dbReference type="AlphaFoldDB" id="A0A832AV49"/>
<organism evidence="3">
    <name type="scientific">Desulfurella acetivorans</name>
    <dbReference type="NCBI Taxonomy" id="33002"/>
    <lineage>
        <taxon>Bacteria</taxon>
        <taxon>Pseudomonadati</taxon>
        <taxon>Campylobacterota</taxon>
        <taxon>Desulfurellia</taxon>
        <taxon>Desulfurellales</taxon>
        <taxon>Desulfurellaceae</taxon>
        <taxon>Desulfurella</taxon>
    </lineage>
</organism>
<accession>A0A832AV49</accession>
<name>A0A832AV49_DESAE</name>
<dbReference type="SUPFAM" id="SSF111369">
    <property type="entry name" value="HlyD-like secretion proteins"/>
    <property type="match status" value="1"/>
</dbReference>
<dbReference type="InterPro" id="IPR006143">
    <property type="entry name" value="RND_pump_MFP"/>
</dbReference>
<dbReference type="Gene3D" id="1.10.287.470">
    <property type="entry name" value="Helix hairpin bin"/>
    <property type="match status" value="1"/>
</dbReference>